<sequence length="359" mass="39010">MRELLELPYVSNKFCAGQYIESDMMEEGKASGFPNEFIRRGLRLAHLRLLVALQDTGQISGAASRVAVTQPAASRLMAELEQIAGTGLYSRHSKGVLLTVAGQLLAEKASIVLRQLDDAHSEITGISRGMRGHVHIGAVTGPALELVLPALRELRVTFPQIEISIDVETSDKLIESLLARKMDFYIGRLPPGVDARAVRMRLIGPEPVSFIARTGHPLNKRGRIDVAQCLPFDWVMQPPGGLMRRAVETYLLENGYELPVRILGTASMLLTLAIISDTNAVAPVSTSVGEFYSRRNALGSNIRMLTITNPIAVSPYSVVVPAQRMLSPAAETVLAILEQKIQQAEAARLYSHPTAGTGD</sequence>
<dbReference type="EMBL" id="VTWH01000003">
    <property type="protein sequence ID" value="KAA0969465.1"/>
    <property type="molecule type" value="Genomic_DNA"/>
</dbReference>
<keyword evidence="2" id="KW-0805">Transcription regulation</keyword>
<keyword evidence="7" id="KW-1185">Reference proteome</keyword>
<dbReference type="Proteomes" id="UP000324738">
    <property type="component" value="Unassembled WGS sequence"/>
</dbReference>
<name>A0A5B0DU51_9HYPH</name>
<keyword evidence="4" id="KW-0804">Transcription</keyword>
<dbReference type="InterPro" id="IPR000847">
    <property type="entry name" value="LysR_HTH_N"/>
</dbReference>
<accession>A0A5B0DU51</accession>
<reference evidence="6 7" key="1">
    <citation type="submission" date="2019-08" db="EMBL/GenBank/DDBJ databases">
        <title>Aureimonas fodiniaquatilis sp. nov., isolated from a coal mine wastewater.</title>
        <authorList>
            <person name="Kim W."/>
        </authorList>
    </citation>
    <scope>NUCLEOTIDE SEQUENCE [LARGE SCALE GENOMIC DNA]</scope>
    <source>
        <strain evidence="6 7">CAU 1482</strain>
    </source>
</reference>
<evidence type="ECO:0000256" key="4">
    <source>
        <dbReference type="ARBA" id="ARBA00023163"/>
    </source>
</evidence>
<evidence type="ECO:0000259" key="5">
    <source>
        <dbReference type="PROSITE" id="PS50931"/>
    </source>
</evidence>
<dbReference type="GO" id="GO:0005829">
    <property type="term" value="C:cytosol"/>
    <property type="evidence" value="ECO:0007669"/>
    <property type="project" value="TreeGrafter"/>
</dbReference>
<dbReference type="Gene3D" id="3.40.190.290">
    <property type="match status" value="1"/>
</dbReference>
<feature type="domain" description="HTH lysR-type" evidence="5">
    <location>
        <begin position="42"/>
        <end position="99"/>
    </location>
</feature>
<dbReference type="Pfam" id="PF00126">
    <property type="entry name" value="HTH_1"/>
    <property type="match status" value="1"/>
</dbReference>
<dbReference type="PROSITE" id="PS50931">
    <property type="entry name" value="HTH_LYSR"/>
    <property type="match status" value="1"/>
</dbReference>
<dbReference type="InterPro" id="IPR036388">
    <property type="entry name" value="WH-like_DNA-bd_sf"/>
</dbReference>
<dbReference type="PANTHER" id="PTHR30419:SF8">
    <property type="entry name" value="NITROGEN ASSIMILATION TRANSCRIPTIONAL ACTIVATOR-RELATED"/>
    <property type="match status" value="1"/>
</dbReference>
<dbReference type="SUPFAM" id="SSF53850">
    <property type="entry name" value="Periplasmic binding protein-like II"/>
    <property type="match status" value="1"/>
</dbReference>
<evidence type="ECO:0000313" key="7">
    <source>
        <dbReference type="Proteomes" id="UP000324738"/>
    </source>
</evidence>
<proteinExistence type="inferred from homology"/>
<dbReference type="InterPro" id="IPR050950">
    <property type="entry name" value="HTH-type_LysR_regulators"/>
</dbReference>
<dbReference type="PANTHER" id="PTHR30419">
    <property type="entry name" value="HTH-TYPE TRANSCRIPTIONAL REGULATOR YBHD"/>
    <property type="match status" value="1"/>
</dbReference>
<dbReference type="Gene3D" id="1.10.10.10">
    <property type="entry name" value="Winged helix-like DNA-binding domain superfamily/Winged helix DNA-binding domain"/>
    <property type="match status" value="1"/>
</dbReference>
<evidence type="ECO:0000256" key="3">
    <source>
        <dbReference type="ARBA" id="ARBA00023125"/>
    </source>
</evidence>
<keyword evidence="3" id="KW-0238">DNA-binding</keyword>
<dbReference type="GO" id="GO:0003700">
    <property type="term" value="F:DNA-binding transcription factor activity"/>
    <property type="evidence" value="ECO:0007669"/>
    <property type="project" value="InterPro"/>
</dbReference>
<evidence type="ECO:0000313" key="6">
    <source>
        <dbReference type="EMBL" id="KAA0969465.1"/>
    </source>
</evidence>
<gene>
    <name evidence="6" type="ORF">FPY71_13060</name>
</gene>
<dbReference type="SUPFAM" id="SSF46785">
    <property type="entry name" value="Winged helix' DNA-binding domain"/>
    <property type="match status" value="1"/>
</dbReference>
<dbReference type="GO" id="GO:0003677">
    <property type="term" value="F:DNA binding"/>
    <property type="evidence" value="ECO:0007669"/>
    <property type="project" value="UniProtKB-KW"/>
</dbReference>
<comment type="similarity">
    <text evidence="1">Belongs to the LysR transcriptional regulatory family.</text>
</comment>
<dbReference type="InterPro" id="IPR005119">
    <property type="entry name" value="LysR_subst-bd"/>
</dbReference>
<evidence type="ECO:0000256" key="1">
    <source>
        <dbReference type="ARBA" id="ARBA00009437"/>
    </source>
</evidence>
<evidence type="ECO:0000256" key="2">
    <source>
        <dbReference type="ARBA" id="ARBA00023015"/>
    </source>
</evidence>
<dbReference type="Pfam" id="PF03466">
    <property type="entry name" value="LysR_substrate"/>
    <property type="match status" value="1"/>
</dbReference>
<dbReference type="AlphaFoldDB" id="A0A5B0DU51"/>
<dbReference type="InterPro" id="IPR036390">
    <property type="entry name" value="WH_DNA-bd_sf"/>
</dbReference>
<organism evidence="6 7">
    <name type="scientific">Aureimonas fodinaquatilis</name>
    <dbReference type="NCBI Taxonomy" id="2565783"/>
    <lineage>
        <taxon>Bacteria</taxon>
        <taxon>Pseudomonadati</taxon>
        <taxon>Pseudomonadota</taxon>
        <taxon>Alphaproteobacteria</taxon>
        <taxon>Hyphomicrobiales</taxon>
        <taxon>Aurantimonadaceae</taxon>
        <taxon>Aureimonas</taxon>
    </lineage>
</organism>
<comment type="caution">
    <text evidence="6">The sequence shown here is derived from an EMBL/GenBank/DDBJ whole genome shotgun (WGS) entry which is preliminary data.</text>
</comment>
<protein>
    <submittedName>
        <fullName evidence="6">LysR family transcriptional regulator</fullName>
    </submittedName>
</protein>